<organism evidence="3">
    <name type="scientific">hydrothermal vent metagenome</name>
    <dbReference type="NCBI Taxonomy" id="652676"/>
    <lineage>
        <taxon>unclassified sequences</taxon>
        <taxon>metagenomes</taxon>
        <taxon>ecological metagenomes</taxon>
    </lineage>
</organism>
<dbReference type="AlphaFoldDB" id="A0A3B0Z6I0"/>
<dbReference type="InterPro" id="IPR006076">
    <property type="entry name" value="FAD-dep_OxRdtase"/>
</dbReference>
<dbReference type="SUPFAM" id="SSF51905">
    <property type="entry name" value="FAD/NAD(P)-binding domain"/>
    <property type="match status" value="1"/>
</dbReference>
<dbReference type="GO" id="GO:0005737">
    <property type="term" value="C:cytoplasm"/>
    <property type="evidence" value="ECO:0007669"/>
    <property type="project" value="TreeGrafter"/>
</dbReference>
<protein>
    <submittedName>
        <fullName evidence="3">Glycine oxidase ThiO</fullName>
        <ecNumber evidence="3">1.4.3.19</ecNumber>
    </submittedName>
</protein>
<keyword evidence="1 3" id="KW-0560">Oxidoreductase</keyword>
<dbReference type="Gene3D" id="3.30.9.10">
    <property type="entry name" value="D-Amino Acid Oxidase, subunit A, domain 2"/>
    <property type="match status" value="1"/>
</dbReference>
<evidence type="ECO:0000256" key="1">
    <source>
        <dbReference type="ARBA" id="ARBA00023002"/>
    </source>
</evidence>
<dbReference type="EC" id="1.4.3.19" evidence="3"/>
<dbReference type="Gene3D" id="3.50.50.60">
    <property type="entry name" value="FAD/NAD(P)-binding domain"/>
    <property type="match status" value="1"/>
</dbReference>
<dbReference type="PANTHER" id="PTHR13847:SF289">
    <property type="entry name" value="GLYCINE OXIDASE"/>
    <property type="match status" value="1"/>
</dbReference>
<feature type="non-terminal residue" evidence="3">
    <location>
        <position position="108"/>
    </location>
</feature>
<evidence type="ECO:0000259" key="2">
    <source>
        <dbReference type="Pfam" id="PF01266"/>
    </source>
</evidence>
<proteinExistence type="predicted"/>
<dbReference type="PANTHER" id="PTHR13847">
    <property type="entry name" value="SARCOSINE DEHYDROGENASE-RELATED"/>
    <property type="match status" value="1"/>
</dbReference>
<dbReference type="EMBL" id="UOFQ01000120">
    <property type="protein sequence ID" value="VAW89065.1"/>
    <property type="molecule type" value="Genomic_DNA"/>
</dbReference>
<sequence length="108" mass="11399">MVGRAATDCLIVGGGLIGMLSAYELVQAGQRVTLLERGQTGQESSWAGGGILSPLYPWRYPDAVSELASWGQSRYQGLAEALFAQSGIDPEWQPSGLLMLSVADRAAA</sequence>
<name>A0A3B0Z6I0_9ZZZZ</name>
<evidence type="ECO:0000313" key="3">
    <source>
        <dbReference type="EMBL" id="VAW89065.1"/>
    </source>
</evidence>
<feature type="domain" description="FAD dependent oxidoreductase" evidence="2">
    <location>
        <begin position="8"/>
        <end position="103"/>
    </location>
</feature>
<dbReference type="InterPro" id="IPR036188">
    <property type="entry name" value="FAD/NAD-bd_sf"/>
</dbReference>
<gene>
    <name evidence="3" type="ORF">MNBD_GAMMA17-2177</name>
</gene>
<dbReference type="GO" id="GO:0043799">
    <property type="term" value="F:glycine oxidase activity"/>
    <property type="evidence" value="ECO:0007669"/>
    <property type="project" value="UniProtKB-EC"/>
</dbReference>
<accession>A0A3B0Z6I0</accession>
<reference evidence="3" key="1">
    <citation type="submission" date="2018-06" db="EMBL/GenBank/DDBJ databases">
        <authorList>
            <person name="Zhirakovskaya E."/>
        </authorList>
    </citation>
    <scope>NUCLEOTIDE SEQUENCE</scope>
</reference>
<dbReference type="Pfam" id="PF01266">
    <property type="entry name" value="DAO"/>
    <property type="match status" value="1"/>
</dbReference>